<dbReference type="InterPro" id="IPR003594">
    <property type="entry name" value="HATPase_dom"/>
</dbReference>
<dbReference type="GO" id="GO:0005524">
    <property type="term" value="F:ATP binding"/>
    <property type="evidence" value="ECO:0007669"/>
    <property type="project" value="UniProtKB-KW"/>
</dbReference>
<dbReference type="InterPro" id="IPR036097">
    <property type="entry name" value="HisK_dim/P_sf"/>
</dbReference>
<dbReference type="GO" id="GO:0005886">
    <property type="term" value="C:plasma membrane"/>
    <property type="evidence" value="ECO:0007669"/>
    <property type="project" value="UniProtKB-SubCell"/>
</dbReference>
<keyword evidence="8" id="KW-0547">Nucleotide-binding</keyword>
<dbReference type="Gene3D" id="1.10.287.130">
    <property type="match status" value="1"/>
</dbReference>
<dbReference type="InterPro" id="IPR050398">
    <property type="entry name" value="HssS/ArlS-like"/>
</dbReference>
<dbReference type="Gene3D" id="3.30.565.10">
    <property type="entry name" value="Histidine kinase-like ATPase, C-terminal domain"/>
    <property type="match status" value="1"/>
</dbReference>
<dbReference type="InterPro" id="IPR003661">
    <property type="entry name" value="HisK_dim/P_dom"/>
</dbReference>
<protein>
    <recommendedName>
        <fullName evidence="3">histidine kinase</fullName>
        <ecNumber evidence="3">2.7.13.3</ecNumber>
    </recommendedName>
</protein>
<dbReference type="PROSITE" id="PS50885">
    <property type="entry name" value="HAMP"/>
    <property type="match status" value="1"/>
</dbReference>
<dbReference type="InterPro" id="IPR036890">
    <property type="entry name" value="HATPase_C_sf"/>
</dbReference>
<dbReference type="SMART" id="SM00388">
    <property type="entry name" value="HisKA"/>
    <property type="match status" value="1"/>
</dbReference>
<feature type="domain" description="Histidine kinase" evidence="16">
    <location>
        <begin position="250"/>
        <end position="460"/>
    </location>
</feature>
<dbReference type="CDD" id="cd06225">
    <property type="entry name" value="HAMP"/>
    <property type="match status" value="1"/>
</dbReference>
<dbReference type="GO" id="GO:0000155">
    <property type="term" value="F:phosphorelay sensor kinase activity"/>
    <property type="evidence" value="ECO:0007669"/>
    <property type="project" value="InterPro"/>
</dbReference>
<evidence type="ECO:0000256" key="5">
    <source>
        <dbReference type="ARBA" id="ARBA00022553"/>
    </source>
</evidence>
<dbReference type="PROSITE" id="PS50109">
    <property type="entry name" value="HIS_KIN"/>
    <property type="match status" value="1"/>
</dbReference>
<dbReference type="InterPro" id="IPR005467">
    <property type="entry name" value="His_kinase_dom"/>
</dbReference>
<evidence type="ECO:0000256" key="6">
    <source>
        <dbReference type="ARBA" id="ARBA00022679"/>
    </source>
</evidence>
<keyword evidence="13 15" id="KW-0472">Membrane</keyword>
<evidence type="ECO:0000256" key="11">
    <source>
        <dbReference type="ARBA" id="ARBA00022989"/>
    </source>
</evidence>
<keyword evidence="5" id="KW-0597">Phosphoprotein</keyword>
<evidence type="ECO:0000256" key="9">
    <source>
        <dbReference type="ARBA" id="ARBA00022777"/>
    </source>
</evidence>
<organism evidence="18 19">
    <name type="scientific">Paenibacillus silvestris</name>
    <dbReference type="NCBI Taxonomy" id="2606219"/>
    <lineage>
        <taxon>Bacteria</taxon>
        <taxon>Bacillati</taxon>
        <taxon>Bacillota</taxon>
        <taxon>Bacilli</taxon>
        <taxon>Bacillales</taxon>
        <taxon>Paenibacillaceae</taxon>
        <taxon>Paenibacillus</taxon>
    </lineage>
</organism>
<feature type="transmembrane region" description="Helical" evidence="15">
    <location>
        <begin position="166"/>
        <end position="184"/>
    </location>
</feature>
<dbReference type="Pfam" id="PF02518">
    <property type="entry name" value="HATPase_c"/>
    <property type="match status" value="1"/>
</dbReference>
<evidence type="ECO:0000256" key="2">
    <source>
        <dbReference type="ARBA" id="ARBA00004651"/>
    </source>
</evidence>
<dbReference type="Proteomes" id="UP000481087">
    <property type="component" value="Unassembled WGS sequence"/>
</dbReference>
<keyword evidence="14" id="KW-0175">Coiled coil</keyword>
<proteinExistence type="predicted"/>
<evidence type="ECO:0000256" key="12">
    <source>
        <dbReference type="ARBA" id="ARBA00023012"/>
    </source>
</evidence>
<evidence type="ECO:0000256" key="14">
    <source>
        <dbReference type="SAM" id="Coils"/>
    </source>
</evidence>
<dbReference type="SUPFAM" id="SSF47384">
    <property type="entry name" value="Homodimeric domain of signal transducing histidine kinase"/>
    <property type="match status" value="1"/>
</dbReference>
<dbReference type="Pfam" id="PF00512">
    <property type="entry name" value="HisKA"/>
    <property type="match status" value="1"/>
</dbReference>
<keyword evidence="7 15" id="KW-0812">Transmembrane</keyword>
<dbReference type="SUPFAM" id="SSF158472">
    <property type="entry name" value="HAMP domain-like"/>
    <property type="match status" value="1"/>
</dbReference>
<keyword evidence="19" id="KW-1185">Reference proteome</keyword>
<evidence type="ECO:0000259" key="16">
    <source>
        <dbReference type="PROSITE" id="PS50109"/>
    </source>
</evidence>
<dbReference type="SMART" id="SM00304">
    <property type="entry name" value="HAMP"/>
    <property type="match status" value="1"/>
</dbReference>
<dbReference type="EC" id="2.7.13.3" evidence="3"/>
<evidence type="ECO:0000256" key="3">
    <source>
        <dbReference type="ARBA" id="ARBA00012438"/>
    </source>
</evidence>
<comment type="subcellular location">
    <subcellularLocation>
        <location evidence="2">Cell membrane</location>
        <topology evidence="2">Multi-pass membrane protein</topology>
    </subcellularLocation>
</comment>
<keyword evidence="9" id="KW-0418">Kinase</keyword>
<keyword evidence="11 15" id="KW-1133">Transmembrane helix</keyword>
<dbReference type="SMART" id="SM00387">
    <property type="entry name" value="HATPase_c"/>
    <property type="match status" value="1"/>
</dbReference>
<keyword evidence="4" id="KW-1003">Cell membrane</keyword>
<evidence type="ECO:0000259" key="17">
    <source>
        <dbReference type="PROSITE" id="PS50885"/>
    </source>
</evidence>
<name>A0A6L8UVA7_9BACL</name>
<dbReference type="Pfam" id="PF00672">
    <property type="entry name" value="HAMP"/>
    <property type="match status" value="1"/>
</dbReference>
<evidence type="ECO:0000313" key="19">
    <source>
        <dbReference type="Proteomes" id="UP000481087"/>
    </source>
</evidence>
<evidence type="ECO:0000256" key="8">
    <source>
        <dbReference type="ARBA" id="ARBA00022741"/>
    </source>
</evidence>
<keyword evidence="10" id="KW-0067">ATP-binding</keyword>
<reference evidence="18 19" key="1">
    <citation type="submission" date="2019-12" db="EMBL/GenBank/DDBJ databases">
        <title>Paenibacillus sp. nov. sp. isolated from soil.</title>
        <authorList>
            <person name="Kim J."/>
            <person name="Jeong S.E."/>
            <person name="Jung H.S."/>
            <person name="Jeon C.O."/>
        </authorList>
    </citation>
    <scope>NUCLEOTIDE SEQUENCE [LARGE SCALE GENOMIC DNA]</scope>
    <source>
        <strain evidence="18 19">5J-6</strain>
    </source>
</reference>
<feature type="coiled-coil region" evidence="14">
    <location>
        <begin position="216"/>
        <end position="243"/>
    </location>
</feature>
<comment type="caution">
    <text evidence="18">The sequence shown here is derived from an EMBL/GenBank/DDBJ whole genome shotgun (WGS) entry which is preliminary data.</text>
</comment>
<dbReference type="RefSeq" id="WP_161405617.1">
    <property type="nucleotide sequence ID" value="NZ_WTUZ01000010.1"/>
</dbReference>
<feature type="domain" description="HAMP" evidence="17">
    <location>
        <begin position="184"/>
        <end position="235"/>
    </location>
</feature>
<dbReference type="PANTHER" id="PTHR45528">
    <property type="entry name" value="SENSOR HISTIDINE KINASE CPXA"/>
    <property type="match status" value="1"/>
</dbReference>
<evidence type="ECO:0000256" key="7">
    <source>
        <dbReference type="ARBA" id="ARBA00022692"/>
    </source>
</evidence>
<dbReference type="CDD" id="cd00082">
    <property type="entry name" value="HisKA"/>
    <property type="match status" value="1"/>
</dbReference>
<evidence type="ECO:0000256" key="15">
    <source>
        <dbReference type="SAM" id="Phobius"/>
    </source>
</evidence>
<evidence type="ECO:0000256" key="10">
    <source>
        <dbReference type="ARBA" id="ARBA00022840"/>
    </source>
</evidence>
<dbReference type="PANTHER" id="PTHR45528:SF1">
    <property type="entry name" value="SENSOR HISTIDINE KINASE CPXA"/>
    <property type="match status" value="1"/>
</dbReference>
<keyword evidence="6" id="KW-0808">Transferase</keyword>
<dbReference type="SUPFAM" id="SSF55874">
    <property type="entry name" value="ATPase domain of HSP90 chaperone/DNA topoisomerase II/histidine kinase"/>
    <property type="match status" value="1"/>
</dbReference>
<evidence type="ECO:0000256" key="13">
    <source>
        <dbReference type="ARBA" id="ARBA00023136"/>
    </source>
</evidence>
<dbReference type="Gene3D" id="6.10.340.10">
    <property type="match status" value="1"/>
</dbReference>
<accession>A0A6L8UVA7</accession>
<evidence type="ECO:0000256" key="4">
    <source>
        <dbReference type="ARBA" id="ARBA00022475"/>
    </source>
</evidence>
<sequence>MSKLSRKLIIRITAALCVVFVLSFAVNTYFLPKYFLYQKKNKLAELSSELVSIPYSSLVQQIGAMEEQYQVTIAYTTLSESADDVNNKLLLQFNRKGIALGKFWLTEESIAKLRDGGQVNKIYDQSKLKSSFLVNFLSVGGSVFAVGESMSNSSETIEIVNVFNMYIWLGMLLLLIVLSALYTARIVKPLAKLNETAEAISHLSFTKVDIQTGDEIESLARSINRMSDNLEEAHKSLETKNANLQTFIGDISHELKTPLSLIRVYASGLQDGLDDGTYANVIQQQSDAMSALIDRLLELSRLQEELYRFEAINFKQLLVETIEAYRTPYHQCGLELEDNILLTTETWVMADRSKLESVLHNWLTNAMKYTSGVRVAVTSVIKEDSVCFEIANSTELGEDMPWDLVWEPFYVMESSRSKRFSGTGLGLSISRTILQKHKAQFGLRVRDGVIAFHFQIPLFIKIEK</sequence>
<comment type="catalytic activity">
    <reaction evidence="1">
        <text>ATP + protein L-histidine = ADP + protein N-phospho-L-histidine.</text>
        <dbReference type="EC" id="2.7.13.3"/>
    </reaction>
</comment>
<feature type="transmembrane region" description="Helical" evidence="15">
    <location>
        <begin position="12"/>
        <end position="32"/>
    </location>
</feature>
<evidence type="ECO:0000256" key="1">
    <source>
        <dbReference type="ARBA" id="ARBA00000085"/>
    </source>
</evidence>
<dbReference type="InterPro" id="IPR003660">
    <property type="entry name" value="HAMP_dom"/>
</dbReference>
<evidence type="ECO:0000313" key="18">
    <source>
        <dbReference type="EMBL" id="MZQ81321.1"/>
    </source>
</evidence>
<dbReference type="EMBL" id="WTUZ01000010">
    <property type="protein sequence ID" value="MZQ81321.1"/>
    <property type="molecule type" value="Genomic_DNA"/>
</dbReference>
<gene>
    <name evidence="18" type="ORF">GQF01_04175</name>
</gene>
<dbReference type="AlphaFoldDB" id="A0A6L8UVA7"/>
<keyword evidence="12" id="KW-0902">Two-component regulatory system</keyword>